<dbReference type="PANTHER" id="PTHR36108:SF13">
    <property type="entry name" value="COLOSSIN-B-RELATED"/>
    <property type="match status" value="1"/>
</dbReference>
<dbReference type="OrthoDB" id="1936994at2"/>
<organism evidence="5 6">
    <name type="scientific">Clostridium fallax</name>
    <dbReference type="NCBI Taxonomy" id="1533"/>
    <lineage>
        <taxon>Bacteria</taxon>
        <taxon>Bacillati</taxon>
        <taxon>Bacillota</taxon>
        <taxon>Clostridia</taxon>
        <taxon>Eubacteriales</taxon>
        <taxon>Clostridiaceae</taxon>
        <taxon>Clostridium</taxon>
    </lineage>
</organism>
<keyword evidence="3" id="KW-0732">Signal</keyword>
<dbReference type="Pfam" id="PF17802">
    <property type="entry name" value="SpaA"/>
    <property type="match status" value="1"/>
</dbReference>
<keyword evidence="2" id="KW-0964">Secreted</keyword>
<dbReference type="Gene3D" id="2.60.40.10">
    <property type="entry name" value="Immunoglobulins"/>
    <property type="match status" value="2"/>
</dbReference>
<proteinExistence type="inferred from homology"/>
<keyword evidence="6" id="KW-1185">Reference proteome</keyword>
<dbReference type="SUPFAM" id="SSF49478">
    <property type="entry name" value="Cna protein B-type domain"/>
    <property type="match status" value="1"/>
</dbReference>
<dbReference type="PANTHER" id="PTHR36108">
    <property type="entry name" value="COLOSSIN-B-RELATED"/>
    <property type="match status" value="1"/>
</dbReference>
<dbReference type="Proteomes" id="UP000184035">
    <property type="component" value="Unassembled WGS sequence"/>
</dbReference>
<evidence type="ECO:0000313" key="5">
    <source>
        <dbReference type="EMBL" id="SHE72670.1"/>
    </source>
</evidence>
<dbReference type="InterPro" id="IPR041033">
    <property type="entry name" value="SpaA_PFL_dom_1"/>
</dbReference>
<evidence type="ECO:0000313" key="6">
    <source>
        <dbReference type="Proteomes" id="UP000184035"/>
    </source>
</evidence>
<name>A0A1M4VUT7_9CLOT</name>
<accession>A0A1M4VUT7</accession>
<reference evidence="5 6" key="1">
    <citation type="submission" date="2016-11" db="EMBL/GenBank/DDBJ databases">
        <authorList>
            <person name="Jaros S."/>
            <person name="Januszkiewicz K."/>
            <person name="Wedrychowicz H."/>
        </authorList>
    </citation>
    <scope>NUCLEOTIDE SEQUENCE [LARGE SCALE GENOMIC DNA]</scope>
    <source>
        <strain evidence="5 6">DSM 2631</strain>
    </source>
</reference>
<comment type="similarity">
    <text evidence="1">Belongs to the serine-aspartate repeat-containing protein (SDr) family.</text>
</comment>
<evidence type="ECO:0000256" key="2">
    <source>
        <dbReference type="ARBA" id="ARBA00022525"/>
    </source>
</evidence>
<feature type="domain" description="SpaA-like prealbumin fold" evidence="4">
    <location>
        <begin position="89"/>
        <end position="136"/>
    </location>
</feature>
<protein>
    <recommendedName>
        <fullName evidence="4">SpaA-like prealbumin fold domain-containing protein</fullName>
    </recommendedName>
</protein>
<dbReference type="STRING" id="1533.SAMN05443638_10931"/>
<dbReference type="EMBL" id="FQVM01000009">
    <property type="protein sequence ID" value="SHE72670.1"/>
    <property type="molecule type" value="Genomic_DNA"/>
</dbReference>
<evidence type="ECO:0000256" key="1">
    <source>
        <dbReference type="ARBA" id="ARBA00007257"/>
    </source>
</evidence>
<evidence type="ECO:0000259" key="4">
    <source>
        <dbReference type="Pfam" id="PF17802"/>
    </source>
</evidence>
<evidence type="ECO:0000256" key="3">
    <source>
        <dbReference type="ARBA" id="ARBA00022729"/>
    </source>
</evidence>
<dbReference type="AlphaFoldDB" id="A0A1M4VUT7"/>
<dbReference type="RefSeq" id="WP_072894993.1">
    <property type="nucleotide sequence ID" value="NZ_FQVM01000009.1"/>
</dbReference>
<sequence length="379" mass="43120">MDNNLENNRYCNEEKDFDIWENIDDYVEDYEECDDDDECERDNDRRRRPEHHCGCNNEDNENTNILACPCGKPKGEIVVETLIKCNCLEPLAGARVNLYKINGCKSELIASKLSDCDGRVVFDELNDGNYRVVEFVDRCMFEKPEYCPYNEVKISACNRTEKITIINRLKTKDDVCGKAIVDVKALKCGALIPLSGIDVNLYKCCKGSSKLIATKKTDSCGTCTFDNIPEGDYRIAVKFDMCFCSNVIYDPSDNFSINCKEQCVETTVTCMPVEEFSKGTIEALSVLNGPRRRPIEGVKFNLYKLDGCEPELISSKVTNSSGIVRFEGLEHGLYKLIQCTPEGLARPIYIPTNEFVIDRKHRRGKCLVLNNLRRNRCNR</sequence>
<gene>
    <name evidence="5" type="ORF">SAMN05443638_10931</name>
</gene>
<dbReference type="InterPro" id="IPR013783">
    <property type="entry name" value="Ig-like_fold"/>
</dbReference>